<dbReference type="EMBL" id="REGN01002444">
    <property type="protein sequence ID" value="RNA28039.1"/>
    <property type="molecule type" value="Genomic_DNA"/>
</dbReference>
<evidence type="ECO:0000313" key="1">
    <source>
        <dbReference type="EMBL" id="RNA28039.1"/>
    </source>
</evidence>
<organism evidence="1 2">
    <name type="scientific">Brachionus plicatilis</name>
    <name type="common">Marine rotifer</name>
    <name type="synonym">Brachionus muelleri</name>
    <dbReference type="NCBI Taxonomy" id="10195"/>
    <lineage>
        <taxon>Eukaryota</taxon>
        <taxon>Metazoa</taxon>
        <taxon>Spiralia</taxon>
        <taxon>Gnathifera</taxon>
        <taxon>Rotifera</taxon>
        <taxon>Eurotatoria</taxon>
        <taxon>Monogononta</taxon>
        <taxon>Pseudotrocha</taxon>
        <taxon>Ploima</taxon>
        <taxon>Brachionidae</taxon>
        <taxon>Brachionus</taxon>
    </lineage>
</organism>
<comment type="caution">
    <text evidence="1">The sequence shown here is derived from an EMBL/GenBank/DDBJ whole genome shotgun (WGS) entry which is preliminary data.</text>
</comment>
<protein>
    <submittedName>
        <fullName evidence="1">Uncharacterized protein</fullName>
    </submittedName>
</protein>
<dbReference type="AlphaFoldDB" id="A0A3M7RX64"/>
<evidence type="ECO:0000313" key="2">
    <source>
        <dbReference type="Proteomes" id="UP000276133"/>
    </source>
</evidence>
<name>A0A3M7RX64_BRAPC</name>
<proteinExistence type="predicted"/>
<dbReference type="Proteomes" id="UP000276133">
    <property type="component" value="Unassembled WGS sequence"/>
</dbReference>
<reference evidence="1 2" key="1">
    <citation type="journal article" date="2018" name="Sci. Rep.">
        <title>Genomic signatures of local adaptation to the degree of environmental predictability in rotifers.</title>
        <authorList>
            <person name="Franch-Gras L."/>
            <person name="Hahn C."/>
            <person name="Garcia-Roger E.M."/>
            <person name="Carmona M.J."/>
            <person name="Serra M."/>
            <person name="Gomez A."/>
        </authorList>
    </citation>
    <scope>NUCLEOTIDE SEQUENCE [LARGE SCALE GENOMIC DNA]</scope>
    <source>
        <strain evidence="1">HYR1</strain>
    </source>
</reference>
<gene>
    <name evidence="1" type="ORF">BpHYR1_002124</name>
</gene>
<keyword evidence="2" id="KW-1185">Reference proteome</keyword>
<sequence>MGIPQLKFIYQASLAICLHDNIASLTQPVRETNERSKSAMKKKRDLLFLAVYFGGLKIRPPANNSGGYWKLVIGRSLTTNNQQLPRTKNFLATGIFLAVYFGGPKIRPPSWSAKWPQKTVRVMDRFVLAASNTTCNLIFWRFMNYDEDLTNVFDDSLKNEKN</sequence>
<accession>A0A3M7RX64</accession>